<evidence type="ECO:0000313" key="9">
    <source>
        <dbReference type="Proteomes" id="UP000764110"/>
    </source>
</evidence>
<dbReference type="InterPro" id="IPR051048">
    <property type="entry name" value="Peptidase_S8/S53_subtilisin"/>
</dbReference>
<evidence type="ECO:0000256" key="1">
    <source>
        <dbReference type="ARBA" id="ARBA00011073"/>
    </source>
</evidence>
<organism evidence="8 9">
    <name type="scientific">Metarhizium humberi</name>
    <dbReference type="NCBI Taxonomy" id="2596975"/>
    <lineage>
        <taxon>Eukaryota</taxon>
        <taxon>Fungi</taxon>
        <taxon>Dikarya</taxon>
        <taxon>Ascomycota</taxon>
        <taxon>Pezizomycotina</taxon>
        <taxon>Sordariomycetes</taxon>
        <taxon>Hypocreomycetidae</taxon>
        <taxon>Hypocreales</taxon>
        <taxon>Clavicipitaceae</taxon>
        <taxon>Metarhizium</taxon>
    </lineage>
</organism>
<dbReference type="Pfam" id="PF24476">
    <property type="entry name" value="DUF7580"/>
    <property type="match status" value="1"/>
</dbReference>
<dbReference type="PROSITE" id="PS51892">
    <property type="entry name" value="SUBTILASE"/>
    <property type="match status" value="1"/>
</dbReference>
<evidence type="ECO:0000256" key="5">
    <source>
        <dbReference type="PROSITE-ProRule" id="PRU01240"/>
    </source>
</evidence>
<dbReference type="GO" id="GO:0004252">
    <property type="term" value="F:serine-type endopeptidase activity"/>
    <property type="evidence" value="ECO:0007669"/>
    <property type="project" value="UniProtKB-UniRule"/>
</dbReference>
<name>A0A9P8M0W7_9HYPO</name>
<reference evidence="8 9" key="1">
    <citation type="submission" date="2020-07" db="EMBL/GenBank/DDBJ databases">
        <title>Metarhizium humberi genome.</title>
        <authorList>
            <person name="Lysoe E."/>
        </authorList>
    </citation>
    <scope>NUCLEOTIDE SEQUENCE [LARGE SCALE GENOMIC DNA]</scope>
    <source>
        <strain evidence="8 9">ESALQ1638</strain>
    </source>
</reference>
<evidence type="ECO:0000256" key="2">
    <source>
        <dbReference type="ARBA" id="ARBA00022670"/>
    </source>
</evidence>
<dbReference type="PANTHER" id="PTHR43399:SF4">
    <property type="entry name" value="CELL WALL-ASSOCIATED PROTEASE"/>
    <property type="match status" value="1"/>
</dbReference>
<evidence type="ECO:0000259" key="6">
    <source>
        <dbReference type="Pfam" id="PF00082"/>
    </source>
</evidence>
<dbReference type="EMBL" id="JACEFI010000047">
    <property type="protein sequence ID" value="KAH0591780.1"/>
    <property type="molecule type" value="Genomic_DNA"/>
</dbReference>
<dbReference type="PRINTS" id="PR00723">
    <property type="entry name" value="SUBTILISIN"/>
</dbReference>
<sequence length="912" mass="100996">MVPARQARLFGDDDYSDDKESNDARVLDFAKNMLAKAVIIATDLATRNKECAAGCLAANWYIAKTALDAAGVHQLPKLQRRLPKMLDDLEYIFSWPSLPSPYTSLLEELLNTSFFQRASQRQAEKRARQGILSFCKSSQDIRDLYLKKLQRFAEIVMAVDDSNDSRRKEATDVETPDAYPAHVNAALYSVLKSHTLCTCTRKLEPGIDNTGGHHARLRLNDKITKINGCVAFDMLFAATPLVSDHWQELQLRVAMRKKASKAVHYLEQPLTSLPVDSPISDMSECERSRLILPETFCRLVKTRIGSRICCRIQDEELLQLYDGDPLKQQIGPGSSMSLREVLAQCKLTPRMKLVLAYIVARSFWQYYDSPWMDFAWSSDSIHFLRESPLDGDSDDESVVSDASTELLKANGALFASRPCLAVDFSEQGTGGPIEYCNSYAVVYRYPRLLALCIILLEIAQGSGLVLEDKGSMEGNLNESWHITRRYIKRSRLRKDFDYPDYRKAILSCLNYKPDDDETGEGTTSNVETDVFARKAMVYSSVVQPLVGLLKNLGFAEHLHIIDPIDMSRSPDRIVKLSAAIPAEALASHICQGNTNTQASAQWLDDISSVNASIRELKKSRKSRERGRAVRIAVLDTGYDGDTMFFTFQERKRRIKGWKDYAEGSSTPVDSNGHGTHTLALIMKVAPAADIYVARIAKDRAGLQNSAENIAQAIAWASAEAEVDIISMAFGFTEEIPLITTALLAAQLARNNQVLFLAAASNSGANRRETFPAALDCVISIRETNHHGAFSDSNPPVDPRGPIVFGTVGKDVPSAWLSSVDGEIPKSGSSVATAVATGLIAMVLEFVGVGMRDEEMRLPKEMSRAWTKTGMVNILTRMSHDLGNRSHFISPLSFFSGKDLTKSWGAISDAVLG</sequence>
<comment type="caution">
    <text evidence="8">The sequence shown here is derived from an EMBL/GenBank/DDBJ whole genome shotgun (WGS) entry which is preliminary data.</text>
</comment>
<dbReference type="SUPFAM" id="SSF52743">
    <property type="entry name" value="Subtilisin-like"/>
    <property type="match status" value="1"/>
</dbReference>
<keyword evidence="2 5" id="KW-0645">Protease</keyword>
<dbReference type="Pfam" id="PF00082">
    <property type="entry name" value="Peptidase_S8"/>
    <property type="match status" value="1"/>
</dbReference>
<keyword evidence="9" id="KW-1185">Reference proteome</keyword>
<accession>A0A9P8M0W7</accession>
<protein>
    <recommendedName>
        <fullName evidence="10">Peptidase S8/S53 domain-containing protein</fullName>
    </recommendedName>
</protein>
<evidence type="ECO:0008006" key="10">
    <source>
        <dbReference type="Google" id="ProtNLM"/>
    </source>
</evidence>
<dbReference type="PANTHER" id="PTHR43399">
    <property type="entry name" value="SUBTILISIN-RELATED"/>
    <property type="match status" value="1"/>
</dbReference>
<comment type="similarity">
    <text evidence="1 5">Belongs to the peptidase S8 family.</text>
</comment>
<feature type="active site" description="Charge relay system" evidence="5">
    <location>
        <position position="673"/>
    </location>
</feature>
<feature type="active site" description="Charge relay system" evidence="5">
    <location>
        <position position="829"/>
    </location>
</feature>
<dbReference type="InterPro" id="IPR056002">
    <property type="entry name" value="DUF7580"/>
</dbReference>
<dbReference type="GO" id="GO:0006508">
    <property type="term" value="P:proteolysis"/>
    <property type="evidence" value="ECO:0007669"/>
    <property type="project" value="UniProtKB-KW"/>
</dbReference>
<proteinExistence type="inferred from homology"/>
<evidence type="ECO:0000256" key="4">
    <source>
        <dbReference type="ARBA" id="ARBA00022825"/>
    </source>
</evidence>
<keyword evidence="3 5" id="KW-0378">Hydrolase</keyword>
<evidence type="ECO:0000313" key="8">
    <source>
        <dbReference type="EMBL" id="KAH0591780.1"/>
    </source>
</evidence>
<dbReference type="Gene3D" id="3.40.50.200">
    <property type="entry name" value="Peptidase S8/S53 domain"/>
    <property type="match status" value="1"/>
</dbReference>
<dbReference type="AlphaFoldDB" id="A0A9P8M0W7"/>
<keyword evidence="4 5" id="KW-0720">Serine protease</keyword>
<feature type="active site" description="Charge relay system" evidence="5">
    <location>
        <position position="635"/>
    </location>
</feature>
<dbReference type="InterPro" id="IPR036852">
    <property type="entry name" value="Peptidase_S8/S53_dom_sf"/>
</dbReference>
<dbReference type="InterPro" id="IPR015500">
    <property type="entry name" value="Peptidase_S8_subtilisin-rel"/>
</dbReference>
<dbReference type="CDD" id="cd00306">
    <property type="entry name" value="Peptidases_S8_S53"/>
    <property type="match status" value="1"/>
</dbReference>
<gene>
    <name evidence="8" type="ORF">MHUMG1_10479</name>
</gene>
<dbReference type="InterPro" id="IPR000209">
    <property type="entry name" value="Peptidase_S8/S53_dom"/>
</dbReference>
<feature type="domain" description="Peptidase S8/S53" evidence="6">
    <location>
        <begin position="626"/>
        <end position="855"/>
    </location>
</feature>
<dbReference type="Proteomes" id="UP000764110">
    <property type="component" value="Unassembled WGS sequence"/>
</dbReference>
<feature type="domain" description="DUF7580" evidence="7">
    <location>
        <begin position="186"/>
        <end position="546"/>
    </location>
</feature>
<evidence type="ECO:0000259" key="7">
    <source>
        <dbReference type="Pfam" id="PF24476"/>
    </source>
</evidence>
<evidence type="ECO:0000256" key="3">
    <source>
        <dbReference type="ARBA" id="ARBA00022801"/>
    </source>
</evidence>